<reference evidence="3" key="1">
    <citation type="submission" date="2019-02" db="EMBL/GenBank/DDBJ databases">
        <authorList>
            <person name="Li S.-H."/>
        </authorList>
    </citation>
    <scope>NUCLEOTIDE SEQUENCE</scope>
    <source>
        <strain evidence="3">IMCC8485</strain>
    </source>
</reference>
<dbReference type="InterPro" id="IPR006143">
    <property type="entry name" value="RND_pump_MFP"/>
</dbReference>
<dbReference type="Proteomes" id="UP001143307">
    <property type="component" value="Unassembled WGS sequence"/>
</dbReference>
<sequence length="372" mass="39709">MNSKPEKSLSGLLGIGAAALITAGLTLALHTRFAMGEKPAPRIPLTVASVEFQLQSAYMREVSYLGLITAGRKANLGFESAGTIAELPWREGSPVEKGQLIARLDDASLQASYSATSAELEQARTELELAKLKAKRQKDLRESGAVSREAFDETRLRAQALSSRLEAVSSRLRAIQIQIDKASLRAPYAGVIADRFLHEGAVVNPGTPVVRFIETAGREANIGVAVTKARGLIVGNLYELKLHGNAFTSTLLSVRPDVDPVTRVTTAVFAVPSDIEAVDGEPVTLSLQEEVASTGGWLPIASLLESSRGLWNVLRLETTPEGTRTARETVEVLEIQGDQAYVRGTLADHSLVVASGVHRTTPGTVVSIAAKQ</sequence>
<name>A0ABT3SW04_9GAMM</name>
<comment type="similarity">
    <text evidence="1">Belongs to the membrane fusion protein (MFP) (TC 8.A.1) family.</text>
</comment>
<protein>
    <submittedName>
        <fullName evidence="3">Efflux RND transporter periplasmic adaptor subunit</fullName>
    </submittedName>
</protein>
<accession>A0ABT3SW04</accession>
<keyword evidence="2" id="KW-0175">Coiled coil</keyword>
<keyword evidence="4" id="KW-1185">Reference proteome</keyword>
<feature type="coiled-coil region" evidence="2">
    <location>
        <begin position="113"/>
        <end position="140"/>
    </location>
</feature>
<dbReference type="PANTHER" id="PTHR30469:SF11">
    <property type="entry name" value="BLL4320 PROTEIN"/>
    <property type="match status" value="1"/>
</dbReference>
<dbReference type="EMBL" id="SHNP01000002">
    <property type="protein sequence ID" value="MCX2973484.1"/>
    <property type="molecule type" value="Genomic_DNA"/>
</dbReference>
<dbReference type="Gene3D" id="1.10.287.470">
    <property type="entry name" value="Helix hairpin bin"/>
    <property type="match status" value="1"/>
</dbReference>
<evidence type="ECO:0000256" key="2">
    <source>
        <dbReference type="SAM" id="Coils"/>
    </source>
</evidence>
<dbReference type="NCBIfam" id="TIGR01730">
    <property type="entry name" value="RND_mfp"/>
    <property type="match status" value="1"/>
</dbReference>
<evidence type="ECO:0000313" key="4">
    <source>
        <dbReference type="Proteomes" id="UP001143307"/>
    </source>
</evidence>
<evidence type="ECO:0000313" key="3">
    <source>
        <dbReference type="EMBL" id="MCX2973484.1"/>
    </source>
</evidence>
<proteinExistence type="inferred from homology"/>
<dbReference type="PANTHER" id="PTHR30469">
    <property type="entry name" value="MULTIDRUG RESISTANCE PROTEIN MDTA"/>
    <property type="match status" value="1"/>
</dbReference>
<evidence type="ECO:0000256" key="1">
    <source>
        <dbReference type="ARBA" id="ARBA00009477"/>
    </source>
</evidence>
<dbReference type="Gene3D" id="2.40.50.100">
    <property type="match status" value="1"/>
</dbReference>
<gene>
    <name evidence="3" type="ORF">EYC87_07785</name>
</gene>
<organism evidence="3 4">
    <name type="scientific">Candidatus Seongchinamella marina</name>
    <dbReference type="NCBI Taxonomy" id="2518990"/>
    <lineage>
        <taxon>Bacteria</taxon>
        <taxon>Pseudomonadati</taxon>
        <taxon>Pseudomonadota</taxon>
        <taxon>Gammaproteobacteria</taxon>
        <taxon>Cellvibrionales</taxon>
        <taxon>Halieaceae</taxon>
        <taxon>Seongchinamella</taxon>
    </lineage>
</organism>
<dbReference type="RefSeq" id="WP_007227649.1">
    <property type="nucleotide sequence ID" value="NZ_SHNP01000002.1"/>
</dbReference>
<dbReference type="Gene3D" id="2.40.30.170">
    <property type="match status" value="1"/>
</dbReference>
<dbReference type="SUPFAM" id="SSF111369">
    <property type="entry name" value="HlyD-like secretion proteins"/>
    <property type="match status" value="1"/>
</dbReference>
<comment type="caution">
    <text evidence="3">The sequence shown here is derived from an EMBL/GenBank/DDBJ whole genome shotgun (WGS) entry which is preliminary data.</text>
</comment>